<comment type="caution">
    <text evidence="7">The sequence shown here is derived from an EMBL/GenBank/DDBJ whole genome shotgun (WGS) entry which is preliminary data.</text>
</comment>
<keyword evidence="2" id="KW-0813">Transport</keyword>
<proteinExistence type="predicted"/>
<dbReference type="GO" id="GO:0016020">
    <property type="term" value="C:membrane"/>
    <property type="evidence" value="ECO:0007669"/>
    <property type="project" value="UniProtKB-SubCell"/>
</dbReference>
<keyword evidence="3 6" id="KW-0812">Transmembrane</keyword>
<protein>
    <submittedName>
        <fullName evidence="7">Uncharacterized protein</fullName>
    </submittedName>
</protein>
<evidence type="ECO:0000313" key="7">
    <source>
        <dbReference type="EMBL" id="KAJ5602893.1"/>
    </source>
</evidence>
<sequence>GALFLLAELPESEIKSANDDNLRAQRHEAVFKRSFSLVASPGFAFKCHHNAWVGALSNFRQNLGYGGSRVALFSVIIACFVQCIITLGLSELASAFTSSVGQYHFVYIIAPQKNKRFATFMTGWMSILGWWMITCSGLSLVAKAALGLGQFLHPDFEFKQWHEYCVYLSTIIVTITPLLLCPKKIPLITSWSLYLALSVFAILFVTILVMHRHPNDRSDIIRSGQGTSGWKIAPPGFSELSTRCIVLVPAMEQSISPKKCNHRFLDSHRSC</sequence>
<evidence type="ECO:0000256" key="1">
    <source>
        <dbReference type="ARBA" id="ARBA00004141"/>
    </source>
</evidence>
<accession>A0AAD6E6I5</accession>
<feature type="transmembrane region" description="Helical" evidence="6">
    <location>
        <begin position="70"/>
        <end position="89"/>
    </location>
</feature>
<evidence type="ECO:0000256" key="4">
    <source>
        <dbReference type="ARBA" id="ARBA00022989"/>
    </source>
</evidence>
<dbReference type="PANTHER" id="PTHR45649:SF11">
    <property type="entry name" value="TRANSPORTER, PUTATIVE (EUROFUNG)-RELATED"/>
    <property type="match status" value="1"/>
</dbReference>
<feature type="transmembrane region" description="Helical" evidence="6">
    <location>
        <begin position="164"/>
        <end position="185"/>
    </location>
</feature>
<dbReference type="InterPro" id="IPR002293">
    <property type="entry name" value="AA/rel_permease1"/>
</dbReference>
<dbReference type="PANTHER" id="PTHR45649">
    <property type="entry name" value="AMINO-ACID PERMEASE BAT1"/>
    <property type="match status" value="1"/>
</dbReference>
<name>A0AAD6E6I5_9EURO</name>
<reference evidence="7" key="1">
    <citation type="journal article" date="2023" name="IMA Fungus">
        <title>Comparative genomic study of the Penicillium genus elucidates a diverse pangenome and 15 lateral gene transfer events.</title>
        <authorList>
            <person name="Petersen C."/>
            <person name="Sorensen T."/>
            <person name="Nielsen M.R."/>
            <person name="Sondergaard T.E."/>
            <person name="Sorensen J.L."/>
            <person name="Fitzpatrick D.A."/>
            <person name="Frisvad J.C."/>
            <person name="Nielsen K.L."/>
        </authorList>
    </citation>
    <scope>NUCLEOTIDE SEQUENCE</scope>
    <source>
        <strain evidence="7">IBT 12815</strain>
    </source>
</reference>
<dbReference type="AlphaFoldDB" id="A0AAD6E6I5"/>
<dbReference type="EMBL" id="JAQJAE010000003">
    <property type="protein sequence ID" value="KAJ5602893.1"/>
    <property type="molecule type" value="Genomic_DNA"/>
</dbReference>
<reference evidence="7" key="2">
    <citation type="submission" date="2023-01" db="EMBL/GenBank/DDBJ databases">
        <authorList>
            <person name="Petersen C."/>
        </authorList>
    </citation>
    <scope>NUCLEOTIDE SEQUENCE</scope>
    <source>
        <strain evidence="7">IBT 12815</strain>
    </source>
</reference>
<keyword evidence="4 6" id="KW-1133">Transmembrane helix</keyword>
<dbReference type="GeneID" id="81587148"/>
<evidence type="ECO:0000256" key="6">
    <source>
        <dbReference type="SAM" id="Phobius"/>
    </source>
</evidence>
<feature type="transmembrane region" description="Helical" evidence="6">
    <location>
        <begin position="128"/>
        <end position="152"/>
    </location>
</feature>
<organism evidence="7 8">
    <name type="scientific">Penicillium hordei</name>
    <dbReference type="NCBI Taxonomy" id="40994"/>
    <lineage>
        <taxon>Eukaryota</taxon>
        <taxon>Fungi</taxon>
        <taxon>Dikarya</taxon>
        <taxon>Ascomycota</taxon>
        <taxon>Pezizomycotina</taxon>
        <taxon>Eurotiomycetes</taxon>
        <taxon>Eurotiomycetidae</taxon>
        <taxon>Eurotiales</taxon>
        <taxon>Aspergillaceae</taxon>
        <taxon>Penicillium</taxon>
    </lineage>
</organism>
<dbReference type="RefSeq" id="XP_056752691.1">
    <property type="nucleotide sequence ID" value="XM_056896906.1"/>
</dbReference>
<evidence type="ECO:0000256" key="2">
    <source>
        <dbReference type="ARBA" id="ARBA00022448"/>
    </source>
</evidence>
<dbReference type="Gene3D" id="1.20.1740.10">
    <property type="entry name" value="Amino acid/polyamine transporter I"/>
    <property type="match status" value="1"/>
</dbReference>
<evidence type="ECO:0000313" key="8">
    <source>
        <dbReference type="Proteomes" id="UP001213799"/>
    </source>
</evidence>
<dbReference type="Proteomes" id="UP001213799">
    <property type="component" value="Unassembled WGS sequence"/>
</dbReference>
<comment type="subcellular location">
    <subcellularLocation>
        <location evidence="1">Membrane</location>
        <topology evidence="1">Multi-pass membrane protein</topology>
    </subcellularLocation>
</comment>
<dbReference type="GO" id="GO:0022857">
    <property type="term" value="F:transmembrane transporter activity"/>
    <property type="evidence" value="ECO:0007669"/>
    <property type="project" value="InterPro"/>
</dbReference>
<dbReference type="Pfam" id="PF13520">
    <property type="entry name" value="AA_permease_2"/>
    <property type="match status" value="1"/>
</dbReference>
<feature type="transmembrane region" description="Helical" evidence="6">
    <location>
        <begin position="191"/>
        <end position="210"/>
    </location>
</feature>
<keyword evidence="5 6" id="KW-0472">Membrane</keyword>
<evidence type="ECO:0000256" key="5">
    <source>
        <dbReference type="ARBA" id="ARBA00023136"/>
    </source>
</evidence>
<gene>
    <name evidence="7" type="ORF">N7537_005849</name>
</gene>
<keyword evidence="8" id="KW-1185">Reference proteome</keyword>
<feature type="non-terminal residue" evidence="7">
    <location>
        <position position="271"/>
    </location>
</feature>
<evidence type="ECO:0000256" key="3">
    <source>
        <dbReference type="ARBA" id="ARBA00022692"/>
    </source>
</evidence>